<dbReference type="PRINTS" id="PR00094">
    <property type="entry name" value="ADENYLTKNASE"/>
</dbReference>
<dbReference type="GO" id="GO:0005737">
    <property type="term" value="C:cytoplasm"/>
    <property type="evidence" value="ECO:0007669"/>
    <property type="project" value="UniProtKB-SubCell"/>
</dbReference>
<dbReference type="AlphaFoldDB" id="A0A1G2GVL6"/>
<protein>
    <recommendedName>
        <fullName evidence="6">Adenylate kinase</fullName>
        <ecNumber evidence="6">2.7.4.3</ecNumber>
    </recommendedName>
</protein>
<keyword evidence="1 5" id="KW-0808">Transferase</keyword>
<keyword evidence="4 5" id="KW-0418">Kinase</keyword>
<evidence type="ECO:0000256" key="5">
    <source>
        <dbReference type="RuleBase" id="RU003330"/>
    </source>
</evidence>
<evidence type="ECO:0000256" key="6">
    <source>
        <dbReference type="RuleBase" id="RU003331"/>
    </source>
</evidence>
<dbReference type="GO" id="GO:0005524">
    <property type="term" value="F:ATP binding"/>
    <property type="evidence" value="ECO:0007669"/>
    <property type="project" value="UniProtKB-KW"/>
</dbReference>
<keyword evidence="6" id="KW-0067">ATP-binding</keyword>
<evidence type="ECO:0000256" key="2">
    <source>
        <dbReference type="ARBA" id="ARBA00022727"/>
    </source>
</evidence>
<organism evidence="7 8">
    <name type="scientific">Candidatus Ryanbacteria bacterium RIFCSPLOWO2_01_FULL_48_26</name>
    <dbReference type="NCBI Taxonomy" id="1802126"/>
    <lineage>
        <taxon>Bacteria</taxon>
        <taxon>Candidatus Ryaniibacteriota</taxon>
    </lineage>
</organism>
<name>A0A1G2GVL6_9BACT</name>
<comment type="subcellular location">
    <subcellularLocation>
        <location evidence="6">Cytoplasm</location>
    </subcellularLocation>
</comment>
<accession>A0A1G2GVL6</accession>
<evidence type="ECO:0000256" key="4">
    <source>
        <dbReference type="ARBA" id="ARBA00022777"/>
    </source>
</evidence>
<proteinExistence type="inferred from homology"/>
<evidence type="ECO:0000256" key="3">
    <source>
        <dbReference type="ARBA" id="ARBA00022741"/>
    </source>
</evidence>
<comment type="caution">
    <text evidence="7">The sequence shown here is derived from an EMBL/GenBank/DDBJ whole genome shotgun (WGS) entry which is preliminary data.</text>
</comment>
<dbReference type="GO" id="GO:0004017">
    <property type="term" value="F:AMP kinase activity"/>
    <property type="evidence" value="ECO:0007669"/>
    <property type="project" value="UniProtKB-EC"/>
</dbReference>
<comment type="subunit">
    <text evidence="6">Monomer.</text>
</comment>
<dbReference type="Proteomes" id="UP000179106">
    <property type="component" value="Unassembled WGS sequence"/>
</dbReference>
<evidence type="ECO:0000256" key="1">
    <source>
        <dbReference type="ARBA" id="ARBA00022679"/>
    </source>
</evidence>
<comment type="catalytic activity">
    <reaction evidence="6">
        <text>AMP + ATP = 2 ADP</text>
        <dbReference type="Rhea" id="RHEA:12973"/>
        <dbReference type="ChEBI" id="CHEBI:30616"/>
        <dbReference type="ChEBI" id="CHEBI:456215"/>
        <dbReference type="ChEBI" id="CHEBI:456216"/>
        <dbReference type="EC" id="2.7.4.3"/>
    </reaction>
</comment>
<dbReference type="EC" id="2.7.4.3" evidence="6"/>
<dbReference type="SUPFAM" id="SSF52540">
    <property type="entry name" value="P-loop containing nucleoside triphosphate hydrolases"/>
    <property type="match status" value="1"/>
</dbReference>
<reference evidence="7 8" key="1">
    <citation type="journal article" date="2016" name="Nat. Commun.">
        <title>Thousands of microbial genomes shed light on interconnected biogeochemical processes in an aquifer system.</title>
        <authorList>
            <person name="Anantharaman K."/>
            <person name="Brown C.T."/>
            <person name="Hug L.A."/>
            <person name="Sharon I."/>
            <person name="Castelle C.J."/>
            <person name="Probst A.J."/>
            <person name="Thomas B.C."/>
            <person name="Singh A."/>
            <person name="Wilkins M.J."/>
            <person name="Karaoz U."/>
            <person name="Brodie E.L."/>
            <person name="Williams K.H."/>
            <person name="Hubbard S.S."/>
            <person name="Banfield J.F."/>
        </authorList>
    </citation>
    <scope>NUCLEOTIDE SEQUENCE [LARGE SCALE GENOMIC DNA]</scope>
</reference>
<dbReference type="PANTHER" id="PTHR23359">
    <property type="entry name" value="NUCLEOTIDE KINASE"/>
    <property type="match status" value="1"/>
</dbReference>
<dbReference type="Pfam" id="PF00406">
    <property type="entry name" value="ADK"/>
    <property type="match status" value="1"/>
</dbReference>
<evidence type="ECO:0000313" key="7">
    <source>
        <dbReference type="EMBL" id="OGZ54267.1"/>
    </source>
</evidence>
<dbReference type="InterPro" id="IPR000850">
    <property type="entry name" value="Adenylat/UMP-CMP_kin"/>
</dbReference>
<dbReference type="CDD" id="cd01428">
    <property type="entry name" value="ADK"/>
    <property type="match status" value="1"/>
</dbReference>
<comment type="similarity">
    <text evidence="5">Belongs to the adenylate kinase family.</text>
</comment>
<keyword evidence="2" id="KW-0545">Nucleotide biosynthesis</keyword>
<keyword evidence="3 6" id="KW-0547">Nucleotide-binding</keyword>
<dbReference type="STRING" id="1802126.A3B25_02535"/>
<gene>
    <name evidence="7" type="ORF">A3B25_02535</name>
</gene>
<sequence>MRPIAIIFIGPPGSGKSTQAGELVKRFGILEHFDLGHVIEKTLYDPQNQDSPKIQEEKHRFETGELVSSEWVVSLEKEHITRVAAAGKGVIFSGSPREREEAEFLIPFLEETYGGGSILVFHIAVGEAVSLFRNTRRRVCEDCGTVVIWSKDTEDDAFCPACGGKLVRRSLDTVEATQRRLREYEHKAEAILAFFVAVGLPIFQINGERTPEEIAGEIASIVKQHI</sequence>
<dbReference type="InterPro" id="IPR027417">
    <property type="entry name" value="P-loop_NTPase"/>
</dbReference>
<dbReference type="Gene3D" id="3.40.50.300">
    <property type="entry name" value="P-loop containing nucleotide triphosphate hydrolases"/>
    <property type="match status" value="1"/>
</dbReference>
<dbReference type="EMBL" id="MHNW01000009">
    <property type="protein sequence ID" value="OGZ54267.1"/>
    <property type="molecule type" value="Genomic_DNA"/>
</dbReference>
<evidence type="ECO:0000313" key="8">
    <source>
        <dbReference type="Proteomes" id="UP000179106"/>
    </source>
</evidence>